<feature type="region of interest" description="Disordered" evidence="1">
    <location>
        <begin position="457"/>
        <end position="531"/>
    </location>
</feature>
<evidence type="ECO:0000313" key="4">
    <source>
        <dbReference type="Proteomes" id="UP000016924"/>
    </source>
</evidence>
<feature type="compositionally biased region" description="Low complexity" evidence="1">
    <location>
        <begin position="96"/>
        <end position="115"/>
    </location>
</feature>
<dbReference type="HOGENOM" id="CLU_017895_1_1_1"/>
<dbReference type="GeneID" id="19899852"/>
<feature type="compositionally biased region" description="Polar residues" evidence="1">
    <location>
        <begin position="383"/>
        <end position="392"/>
    </location>
</feature>
<dbReference type="Proteomes" id="UP000016924">
    <property type="component" value="Unassembled WGS sequence"/>
</dbReference>
<evidence type="ECO:0000256" key="1">
    <source>
        <dbReference type="SAM" id="MobiDB-lite"/>
    </source>
</evidence>
<evidence type="ECO:0000259" key="2">
    <source>
        <dbReference type="SMART" id="SM00355"/>
    </source>
</evidence>
<dbReference type="OMA" id="HPECGKT"/>
<feature type="domain" description="C2H2-type" evidence="2">
    <location>
        <begin position="273"/>
        <end position="294"/>
    </location>
</feature>
<accession>R7YNC0</accession>
<dbReference type="InterPro" id="IPR013087">
    <property type="entry name" value="Znf_C2H2_type"/>
</dbReference>
<dbReference type="eggNOG" id="ENOG502QXVT">
    <property type="taxonomic scope" value="Eukaryota"/>
</dbReference>
<dbReference type="OrthoDB" id="6077919at2759"/>
<organism evidence="3 4">
    <name type="scientific">Coniosporium apollinis (strain CBS 100218)</name>
    <name type="common">Rock-inhabiting black yeast</name>
    <dbReference type="NCBI Taxonomy" id="1168221"/>
    <lineage>
        <taxon>Eukaryota</taxon>
        <taxon>Fungi</taxon>
        <taxon>Dikarya</taxon>
        <taxon>Ascomycota</taxon>
        <taxon>Pezizomycotina</taxon>
        <taxon>Dothideomycetes</taxon>
        <taxon>Dothideomycetes incertae sedis</taxon>
        <taxon>Coniosporium</taxon>
    </lineage>
</organism>
<name>R7YNC0_CONA1</name>
<evidence type="ECO:0000313" key="3">
    <source>
        <dbReference type="EMBL" id="EON63314.1"/>
    </source>
</evidence>
<feature type="compositionally biased region" description="Basic and acidic residues" evidence="1">
    <location>
        <begin position="592"/>
        <end position="604"/>
    </location>
</feature>
<sequence>MTSGDFDLYPPQDDYANLAAATQSYIPATSYADGSYLTTFDSYPSVHAYSNVSSSQEPHYSLSAPSHSIENMTPAGSPAHSMSYSFETMPRMISTASESDASIQSTSSSATGSPSQHPHYQEPWTSFDQGFNGAGAPESFESSGFEYHALVPADKLGFVDPTLIQPFPSPYPYPYSAQSYPASPYPDAQNPPSPHFPFVEQPPSPATSSTSNQAPSRQFKRSQSPFLQTIGWQPYPNLNGGRRPSLASIHSRHSQSSRRSGSFELDDETREKGMCPIPECGKVFKDLKAHLFTHQKERPEKCPITTCEFHVKGFARKYDKNRHTLTHYKGTMVCGFCPGSGSAAEKSFNRADVFKRHLTSVHGVEQNPPNSRRKSPASAKRPYSTSSQTTAGTCSTCSVTFANAQEFYEHLDDCVLRVVQQADPSEAINHKLLSSVADDEDVKATMDRHCLTNETAADFAPAFDEDTEESEELEDNDDENDASYGVRSSGRTSARASKRTSSSGRAGLTYSKGGIGMSGAGRKKRKNYPPSWGCATDKMRMKKRVLCVYDGPRRLWKDDMMLDQEFEVRMKLPDGKNYVTDLDVQTLKRAEAMHGATEEERGPWRPDNVQEVDVEELMA</sequence>
<feature type="compositionally biased region" description="Acidic residues" evidence="1">
    <location>
        <begin position="610"/>
        <end position="619"/>
    </location>
</feature>
<proteinExistence type="predicted"/>
<keyword evidence="4" id="KW-1185">Reference proteome</keyword>
<reference evidence="4" key="1">
    <citation type="submission" date="2012-06" db="EMBL/GenBank/DDBJ databases">
        <title>The genome sequence of Coniosporium apollinis CBS 100218.</title>
        <authorList>
            <consortium name="The Broad Institute Genome Sequencing Platform"/>
            <person name="Cuomo C."/>
            <person name="Gorbushina A."/>
            <person name="Noack S."/>
            <person name="Walker B."/>
            <person name="Young S.K."/>
            <person name="Zeng Q."/>
            <person name="Gargeya S."/>
            <person name="Fitzgerald M."/>
            <person name="Haas B."/>
            <person name="Abouelleil A."/>
            <person name="Alvarado L."/>
            <person name="Arachchi H.M."/>
            <person name="Berlin A.M."/>
            <person name="Chapman S.B."/>
            <person name="Goldberg J."/>
            <person name="Griggs A."/>
            <person name="Gujja S."/>
            <person name="Hansen M."/>
            <person name="Howarth C."/>
            <person name="Imamovic A."/>
            <person name="Larimer J."/>
            <person name="McCowan C."/>
            <person name="Montmayeur A."/>
            <person name="Murphy C."/>
            <person name="Neiman D."/>
            <person name="Pearson M."/>
            <person name="Priest M."/>
            <person name="Roberts A."/>
            <person name="Saif S."/>
            <person name="Shea T."/>
            <person name="Sisk P."/>
            <person name="Sykes S."/>
            <person name="Wortman J."/>
            <person name="Nusbaum C."/>
            <person name="Birren B."/>
        </authorList>
    </citation>
    <scope>NUCLEOTIDE SEQUENCE [LARGE SCALE GENOMIC DNA]</scope>
    <source>
        <strain evidence="4">CBS 100218</strain>
    </source>
</reference>
<feature type="compositionally biased region" description="Pro residues" evidence="1">
    <location>
        <begin position="189"/>
        <end position="205"/>
    </location>
</feature>
<dbReference type="RefSeq" id="XP_007778631.1">
    <property type="nucleotide sequence ID" value="XM_007780441.1"/>
</dbReference>
<feature type="domain" description="C2H2-type" evidence="2">
    <location>
        <begin position="332"/>
        <end position="362"/>
    </location>
</feature>
<feature type="domain" description="C2H2-type" evidence="2">
    <location>
        <begin position="300"/>
        <end position="327"/>
    </location>
</feature>
<dbReference type="AlphaFoldDB" id="R7YNC0"/>
<feature type="compositionally biased region" description="Low complexity" evidence="1">
    <location>
        <begin position="487"/>
        <end position="507"/>
    </location>
</feature>
<feature type="compositionally biased region" description="Polar residues" evidence="1">
    <location>
        <begin position="206"/>
        <end position="231"/>
    </location>
</feature>
<feature type="region of interest" description="Disordered" evidence="1">
    <location>
        <begin position="592"/>
        <end position="619"/>
    </location>
</feature>
<feature type="region of interest" description="Disordered" evidence="1">
    <location>
        <begin position="180"/>
        <end position="270"/>
    </location>
</feature>
<feature type="region of interest" description="Disordered" evidence="1">
    <location>
        <begin position="95"/>
        <end position="138"/>
    </location>
</feature>
<gene>
    <name evidence="3" type="ORF">W97_02541</name>
</gene>
<dbReference type="SMART" id="SM00355">
    <property type="entry name" value="ZnF_C2H2"/>
    <property type="match status" value="4"/>
</dbReference>
<dbReference type="Gene3D" id="3.30.160.60">
    <property type="entry name" value="Classic Zinc Finger"/>
    <property type="match status" value="1"/>
</dbReference>
<feature type="compositionally biased region" description="Acidic residues" evidence="1">
    <location>
        <begin position="463"/>
        <end position="481"/>
    </location>
</feature>
<dbReference type="EMBL" id="JH767562">
    <property type="protein sequence ID" value="EON63314.1"/>
    <property type="molecule type" value="Genomic_DNA"/>
</dbReference>
<dbReference type="STRING" id="1168221.R7YNC0"/>
<dbReference type="InterPro" id="IPR036236">
    <property type="entry name" value="Znf_C2H2_sf"/>
</dbReference>
<dbReference type="SUPFAM" id="SSF57667">
    <property type="entry name" value="beta-beta-alpha zinc fingers"/>
    <property type="match status" value="1"/>
</dbReference>
<protein>
    <recommendedName>
        <fullName evidence="2">C2H2-type domain-containing protein</fullName>
    </recommendedName>
</protein>
<feature type="region of interest" description="Disordered" evidence="1">
    <location>
        <begin position="359"/>
        <end position="392"/>
    </location>
</feature>
<feature type="domain" description="C2H2-type" evidence="2">
    <location>
        <begin position="392"/>
        <end position="412"/>
    </location>
</feature>